<dbReference type="InterPro" id="IPR002123">
    <property type="entry name" value="Plipid/glycerol_acylTrfase"/>
</dbReference>
<proteinExistence type="predicted"/>
<dbReference type="SUPFAM" id="SSF69593">
    <property type="entry name" value="Glycerol-3-phosphate (1)-acyltransferase"/>
    <property type="match status" value="1"/>
</dbReference>
<dbReference type="GO" id="GO:0006654">
    <property type="term" value="P:phosphatidic acid biosynthetic process"/>
    <property type="evidence" value="ECO:0007669"/>
    <property type="project" value="TreeGrafter"/>
</dbReference>
<accession>A0A4Y9ESE3</accession>
<dbReference type="PANTHER" id="PTHR10434:SF9">
    <property type="entry name" value="PHOSPHOLIPID_GLYCEROL ACYLTRANSFERASE DOMAIN-CONTAINING PROTEIN"/>
    <property type="match status" value="1"/>
</dbReference>
<dbReference type="AlphaFoldDB" id="A0A4Y9ESE3"/>
<protein>
    <submittedName>
        <fullName evidence="5">Glycerol acyltransferase</fullName>
    </submittedName>
</protein>
<evidence type="ECO:0000313" key="6">
    <source>
        <dbReference type="Proteomes" id="UP000297737"/>
    </source>
</evidence>
<evidence type="ECO:0000259" key="4">
    <source>
        <dbReference type="SMART" id="SM00563"/>
    </source>
</evidence>
<feature type="domain" description="Phospholipid/glycerol acyltransferase" evidence="4">
    <location>
        <begin position="88"/>
        <end position="200"/>
    </location>
</feature>
<keyword evidence="6" id="KW-1185">Reference proteome</keyword>
<organism evidence="5 6">
    <name type="scientific">Glacieibacterium arshaanense</name>
    <dbReference type="NCBI Taxonomy" id="2511025"/>
    <lineage>
        <taxon>Bacteria</taxon>
        <taxon>Pseudomonadati</taxon>
        <taxon>Pseudomonadota</taxon>
        <taxon>Alphaproteobacteria</taxon>
        <taxon>Sphingomonadales</taxon>
        <taxon>Sphingosinicellaceae</taxon>
        <taxon>Glacieibacterium</taxon>
    </lineage>
</organism>
<reference evidence="5 6" key="1">
    <citation type="submission" date="2019-02" db="EMBL/GenBank/DDBJ databases">
        <title>Polymorphobacter sp. isolated from the lake at the Tibet of China.</title>
        <authorList>
            <person name="Li A."/>
        </authorList>
    </citation>
    <scope>NUCLEOTIDE SEQUENCE [LARGE SCALE GENOMIC DNA]</scope>
    <source>
        <strain evidence="5 6">DJ1R-1</strain>
    </source>
</reference>
<comment type="caution">
    <text evidence="5">The sequence shown here is derived from an EMBL/GenBank/DDBJ whole genome shotgun (WGS) entry which is preliminary data.</text>
</comment>
<name>A0A4Y9ESE3_9SPHN</name>
<evidence type="ECO:0000256" key="2">
    <source>
        <dbReference type="ARBA" id="ARBA00022679"/>
    </source>
</evidence>
<dbReference type="SMART" id="SM00563">
    <property type="entry name" value="PlsC"/>
    <property type="match status" value="1"/>
</dbReference>
<evidence type="ECO:0000256" key="3">
    <source>
        <dbReference type="ARBA" id="ARBA00023315"/>
    </source>
</evidence>
<keyword evidence="2 5" id="KW-0808">Transferase</keyword>
<dbReference type="Proteomes" id="UP000297737">
    <property type="component" value="Unassembled WGS sequence"/>
</dbReference>
<dbReference type="Pfam" id="PF01553">
    <property type="entry name" value="Acyltransferase"/>
    <property type="match status" value="1"/>
</dbReference>
<keyword evidence="3 5" id="KW-0012">Acyltransferase</keyword>
<dbReference type="PANTHER" id="PTHR10434">
    <property type="entry name" value="1-ACYL-SN-GLYCEROL-3-PHOSPHATE ACYLTRANSFERASE"/>
    <property type="match status" value="1"/>
</dbReference>
<sequence length="241" mass="25943">MSGSSCLRATAVVIPFYERAILVTVPVDAAPVVPPTTLPAIELFSGETARPAPYRGAGAELYRWVGTAWLKLTGWTMAGDWPDLPKMVLVAAPHTSNWDGIHMLAAAGYYRIKLRWMGKASLTKGIFGGLVRWAGCVPIDRSRSSDVVADMRAAFAASRSMVLAVPPEGTRSRTTEWKSGFYHIAHGAGVPLVFSVLDYGTRTIRIAGSMMTSGDYEADLPSILRLYAGASGKHPAKFNAQ</sequence>
<evidence type="ECO:0000256" key="1">
    <source>
        <dbReference type="ARBA" id="ARBA00005189"/>
    </source>
</evidence>
<evidence type="ECO:0000313" key="5">
    <source>
        <dbReference type="EMBL" id="TFU06527.1"/>
    </source>
</evidence>
<dbReference type="GO" id="GO:0003841">
    <property type="term" value="F:1-acylglycerol-3-phosphate O-acyltransferase activity"/>
    <property type="evidence" value="ECO:0007669"/>
    <property type="project" value="TreeGrafter"/>
</dbReference>
<dbReference type="OrthoDB" id="9796839at2"/>
<gene>
    <name evidence="5" type="ORF">EUV02_05995</name>
</gene>
<dbReference type="EMBL" id="SIHO01000001">
    <property type="protein sequence ID" value="TFU06527.1"/>
    <property type="molecule type" value="Genomic_DNA"/>
</dbReference>
<comment type="pathway">
    <text evidence="1">Lipid metabolism.</text>
</comment>